<feature type="signal peptide" evidence="2">
    <location>
        <begin position="1"/>
        <end position="23"/>
    </location>
</feature>
<evidence type="ECO:0000256" key="2">
    <source>
        <dbReference type="SAM" id="SignalP"/>
    </source>
</evidence>
<keyword evidence="4" id="KW-1185">Reference proteome</keyword>
<gene>
    <name evidence="3" type="ORF">ACFQ1S_29420</name>
</gene>
<accession>A0ABW3MGZ5</accession>
<name>A0ABW3MGZ5_9PSEU</name>
<sequence length="165" mass="16974">MRTFVRIICGAVLFLLTAPVAFAQSSQPPPPPSMALSPNTGPPGSAFTISWANFRTSCPNLVFYWDTATQVLVQTKTTASGKVNATVPANAVPKGHLVVANTTGGDCSSVTVRATFTVTTPPTTPVTSDPVTPSVPVTPPSDPGSSAPPITRPDPKKPPLSPSVP</sequence>
<dbReference type="InterPro" id="IPR013783">
    <property type="entry name" value="Ig-like_fold"/>
</dbReference>
<feature type="compositionally biased region" description="Low complexity" evidence="1">
    <location>
        <begin position="119"/>
        <end position="135"/>
    </location>
</feature>
<feature type="chain" id="PRO_5046165147" description="Fibronectin type-III domain-containing protein" evidence="2">
    <location>
        <begin position="24"/>
        <end position="165"/>
    </location>
</feature>
<evidence type="ECO:0000313" key="3">
    <source>
        <dbReference type="EMBL" id="MFD1049363.1"/>
    </source>
</evidence>
<comment type="caution">
    <text evidence="3">The sequence shown here is derived from an EMBL/GenBank/DDBJ whole genome shotgun (WGS) entry which is preliminary data.</text>
</comment>
<proteinExistence type="predicted"/>
<feature type="region of interest" description="Disordered" evidence="1">
    <location>
        <begin position="119"/>
        <end position="165"/>
    </location>
</feature>
<evidence type="ECO:0000313" key="4">
    <source>
        <dbReference type="Proteomes" id="UP001597045"/>
    </source>
</evidence>
<evidence type="ECO:0008006" key="5">
    <source>
        <dbReference type="Google" id="ProtNLM"/>
    </source>
</evidence>
<reference evidence="4" key="1">
    <citation type="journal article" date="2019" name="Int. J. Syst. Evol. Microbiol.">
        <title>The Global Catalogue of Microorganisms (GCM) 10K type strain sequencing project: providing services to taxonomists for standard genome sequencing and annotation.</title>
        <authorList>
            <consortium name="The Broad Institute Genomics Platform"/>
            <consortium name="The Broad Institute Genome Sequencing Center for Infectious Disease"/>
            <person name="Wu L."/>
            <person name="Ma J."/>
        </authorList>
    </citation>
    <scope>NUCLEOTIDE SEQUENCE [LARGE SCALE GENOMIC DNA]</scope>
    <source>
        <strain evidence="4">JCM 31486</strain>
    </source>
</reference>
<dbReference type="EMBL" id="JBHTIS010002132">
    <property type="protein sequence ID" value="MFD1049363.1"/>
    <property type="molecule type" value="Genomic_DNA"/>
</dbReference>
<protein>
    <recommendedName>
        <fullName evidence="5">Fibronectin type-III domain-containing protein</fullName>
    </recommendedName>
</protein>
<dbReference type="Proteomes" id="UP001597045">
    <property type="component" value="Unassembled WGS sequence"/>
</dbReference>
<organism evidence="3 4">
    <name type="scientific">Kibdelosporangium lantanae</name>
    <dbReference type="NCBI Taxonomy" id="1497396"/>
    <lineage>
        <taxon>Bacteria</taxon>
        <taxon>Bacillati</taxon>
        <taxon>Actinomycetota</taxon>
        <taxon>Actinomycetes</taxon>
        <taxon>Pseudonocardiales</taxon>
        <taxon>Pseudonocardiaceae</taxon>
        <taxon>Kibdelosporangium</taxon>
    </lineage>
</organism>
<evidence type="ECO:0000256" key="1">
    <source>
        <dbReference type="SAM" id="MobiDB-lite"/>
    </source>
</evidence>
<feature type="non-terminal residue" evidence="3">
    <location>
        <position position="165"/>
    </location>
</feature>
<keyword evidence="2" id="KW-0732">Signal</keyword>
<dbReference type="Gene3D" id="2.60.40.10">
    <property type="entry name" value="Immunoglobulins"/>
    <property type="match status" value="1"/>
</dbReference>